<dbReference type="EMBL" id="ML179519">
    <property type="protein sequence ID" value="THU85988.1"/>
    <property type="molecule type" value="Genomic_DNA"/>
</dbReference>
<dbReference type="AlphaFoldDB" id="A0A4S8LCD2"/>
<evidence type="ECO:0000313" key="3">
    <source>
        <dbReference type="Proteomes" id="UP000297245"/>
    </source>
</evidence>
<accession>A0A4S8LCD2</accession>
<protein>
    <submittedName>
        <fullName evidence="2">Uncharacterized protein</fullName>
    </submittedName>
</protein>
<dbReference type="Proteomes" id="UP000297245">
    <property type="component" value="Unassembled WGS sequence"/>
</dbReference>
<keyword evidence="3" id="KW-1185">Reference proteome</keyword>
<gene>
    <name evidence="2" type="ORF">K435DRAFT_805458</name>
</gene>
<evidence type="ECO:0000256" key="1">
    <source>
        <dbReference type="SAM" id="MobiDB-lite"/>
    </source>
</evidence>
<feature type="compositionally biased region" description="Low complexity" evidence="1">
    <location>
        <begin position="151"/>
        <end position="162"/>
    </location>
</feature>
<reference evidence="2 3" key="1">
    <citation type="journal article" date="2019" name="Nat. Ecol. Evol.">
        <title>Megaphylogeny resolves global patterns of mushroom evolution.</title>
        <authorList>
            <person name="Varga T."/>
            <person name="Krizsan K."/>
            <person name="Foldi C."/>
            <person name="Dima B."/>
            <person name="Sanchez-Garcia M."/>
            <person name="Sanchez-Ramirez S."/>
            <person name="Szollosi G.J."/>
            <person name="Szarkandi J.G."/>
            <person name="Papp V."/>
            <person name="Albert L."/>
            <person name="Andreopoulos W."/>
            <person name="Angelini C."/>
            <person name="Antonin V."/>
            <person name="Barry K.W."/>
            <person name="Bougher N.L."/>
            <person name="Buchanan P."/>
            <person name="Buyck B."/>
            <person name="Bense V."/>
            <person name="Catcheside P."/>
            <person name="Chovatia M."/>
            <person name="Cooper J."/>
            <person name="Damon W."/>
            <person name="Desjardin D."/>
            <person name="Finy P."/>
            <person name="Geml J."/>
            <person name="Haridas S."/>
            <person name="Hughes K."/>
            <person name="Justo A."/>
            <person name="Karasinski D."/>
            <person name="Kautmanova I."/>
            <person name="Kiss B."/>
            <person name="Kocsube S."/>
            <person name="Kotiranta H."/>
            <person name="LaButti K.M."/>
            <person name="Lechner B.E."/>
            <person name="Liimatainen K."/>
            <person name="Lipzen A."/>
            <person name="Lukacs Z."/>
            <person name="Mihaltcheva S."/>
            <person name="Morgado L.N."/>
            <person name="Niskanen T."/>
            <person name="Noordeloos M.E."/>
            <person name="Ohm R.A."/>
            <person name="Ortiz-Santana B."/>
            <person name="Ovrebo C."/>
            <person name="Racz N."/>
            <person name="Riley R."/>
            <person name="Savchenko A."/>
            <person name="Shiryaev A."/>
            <person name="Soop K."/>
            <person name="Spirin V."/>
            <person name="Szebenyi C."/>
            <person name="Tomsovsky M."/>
            <person name="Tulloss R.E."/>
            <person name="Uehling J."/>
            <person name="Grigoriev I.V."/>
            <person name="Vagvolgyi C."/>
            <person name="Papp T."/>
            <person name="Martin F.M."/>
            <person name="Miettinen O."/>
            <person name="Hibbett D.S."/>
            <person name="Nagy L.G."/>
        </authorList>
    </citation>
    <scope>NUCLEOTIDE SEQUENCE [LARGE SCALE GENOMIC DNA]</scope>
    <source>
        <strain evidence="2 3">CBS 962.96</strain>
    </source>
</reference>
<organism evidence="2 3">
    <name type="scientific">Dendrothele bispora (strain CBS 962.96)</name>
    <dbReference type="NCBI Taxonomy" id="1314807"/>
    <lineage>
        <taxon>Eukaryota</taxon>
        <taxon>Fungi</taxon>
        <taxon>Dikarya</taxon>
        <taxon>Basidiomycota</taxon>
        <taxon>Agaricomycotina</taxon>
        <taxon>Agaricomycetes</taxon>
        <taxon>Agaricomycetidae</taxon>
        <taxon>Agaricales</taxon>
        <taxon>Agaricales incertae sedis</taxon>
        <taxon>Dendrothele</taxon>
    </lineage>
</organism>
<proteinExistence type="predicted"/>
<evidence type="ECO:0000313" key="2">
    <source>
        <dbReference type="EMBL" id="THU85988.1"/>
    </source>
</evidence>
<name>A0A4S8LCD2_DENBC</name>
<sequence>MAEALQTAAATTIVPHPITAVPTDLVEEVWSVLCLSGQLWPAKNNGSKIKHNKAEQLKATELEKNQKEVASQELNCYHKQTFSEGSDHGFLPAAQSLRCYLLHALLRRLLGPQLRPHRSGLELRLLPETYLRPHERQLGADLGPAAAQMALSAASASAPEPATGNAETGSAEAVEPISDTLKAGYLV</sequence>
<feature type="region of interest" description="Disordered" evidence="1">
    <location>
        <begin position="151"/>
        <end position="174"/>
    </location>
</feature>